<keyword evidence="4" id="KW-1185">Reference proteome</keyword>
<dbReference type="CDD" id="cd07557">
    <property type="entry name" value="trimeric_dUTPase"/>
    <property type="match status" value="1"/>
</dbReference>
<dbReference type="Proteomes" id="UP000596049">
    <property type="component" value="Chromosome"/>
</dbReference>
<dbReference type="RefSeq" id="WP_053596762.1">
    <property type="nucleotide sequence ID" value="NZ_CP067341.1"/>
</dbReference>
<evidence type="ECO:0000256" key="1">
    <source>
        <dbReference type="ARBA" id="ARBA00022801"/>
    </source>
</evidence>
<dbReference type="InterPro" id="IPR033704">
    <property type="entry name" value="dUTPase_trimeric"/>
</dbReference>
<proteinExistence type="predicted"/>
<dbReference type="EMBL" id="CP067341">
    <property type="protein sequence ID" value="QQP10713.1"/>
    <property type="molecule type" value="Genomic_DNA"/>
</dbReference>
<evidence type="ECO:0000256" key="2">
    <source>
        <dbReference type="ARBA" id="ARBA00023080"/>
    </source>
</evidence>
<protein>
    <submittedName>
        <fullName evidence="3">Uncharacterized protein</fullName>
    </submittedName>
</protein>
<name>A0ABX7AP69_9BACI</name>
<sequence length="166" mass="18505">MNSNDTLFFAKVKEDAVIPTKRKEDGCYDIYVLFNEDEVVIKPHEIVTFNTGIATAVSYKYRLDFKRERGSTGSIGLVPRCGQVDSGYRGEVFLKLQNTTNKNIVISKLVEDKVETDTEVKYPITKAVCQMAVEIVPEVKEEVITYEELLSIPSERGTGALGSSGK</sequence>
<gene>
    <name evidence="3" type="ORF">FJQ98_15815</name>
</gene>
<dbReference type="InterPro" id="IPR036157">
    <property type="entry name" value="dUTPase-like_sf"/>
</dbReference>
<keyword evidence="1" id="KW-0378">Hydrolase</keyword>
<reference evidence="3 4" key="1">
    <citation type="submission" date="2020-01" db="EMBL/GenBank/DDBJ databases">
        <authorList>
            <person name="Liu G."/>
            <person name="Liu B."/>
        </authorList>
    </citation>
    <scope>NUCLEOTIDE SEQUENCE [LARGE SCALE GENOMIC DNA]</scope>
    <source>
        <strain evidence="3 4">FJAT-51161</strain>
    </source>
</reference>
<dbReference type="SUPFAM" id="SSF51283">
    <property type="entry name" value="dUTPase-like"/>
    <property type="match status" value="1"/>
</dbReference>
<keyword evidence="2" id="KW-0546">Nucleotide metabolism</keyword>
<organism evidence="3 4">
    <name type="scientific">Lysinibacillus agricola</name>
    <dbReference type="NCBI Taxonomy" id="2590012"/>
    <lineage>
        <taxon>Bacteria</taxon>
        <taxon>Bacillati</taxon>
        <taxon>Bacillota</taxon>
        <taxon>Bacilli</taxon>
        <taxon>Bacillales</taxon>
        <taxon>Bacillaceae</taxon>
        <taxon>Lysinibacillus</taxon>
    </lineage>
</organism>
<accession>A0ABX7AP69</accession>
<evidence type="ECO:0000313" key="3">
    <source>
        <dbReference type="EMBL" id="QQP10713.1"/>
    </source>
</evidence>
<evidence type="ECO:0000313" key="4">
    <source>
        <dbReference type="Proteomes" id="UP000596049"/>
    </source>
</evidence>
<dbReference type="Gene3D" id="2.70.40.10">
    <property type="match status" value="1"/>
</dbReference>